<accession>A0A1B6F2U0</accession>
<evidence type="ECO:0000313" key="1">
    <source>
        <dbReference type="EMBL" id="JAS44457.1"/>
    </source>
</evidence>
<name>A0A1B6F2U0_9HEMI</name>
<protein>
    <submittedName>
        <fullName evidence="1">Uncharacterized protein</fullName>
    </submittedName>
</protein>
<dbReference type="EMBL" id="GECZ01025312">
    <property type="protein sequence ID" value="JAS44457.1"/>
    <property type="molecule type" value="Transcribed_RNA"/>
</dbReference>
<gene>
    <name evidence="1" type="ORF">g.45790</name>
</gene>
<reference evidence="1" key="1">
    <citation type="submission" date="2015-11" db="EMBL/GenBank/DDBJ databases">
        <title>De novo transcriptome assembly of four potential Pierce s Disease insect vectors from Arizona vineyards.</title>
        <authorList>
            <person name="Tassone E.E."/>
        </authorList>
    </citation>
    <scope>NUCLEOTIDE SEQUENCE</scope>
</reference>
<feature type="non-terminal residue" evidence="1">
    <location>
        <position position="1"/>
    </location>
</feature>
<sequence length="106" mass="10942">TDGNFSEGVVAVGSVDVLPDVVDSVLEIGDCSKGTFVPTGTDPPVPLNSTLSVLAPLELTTCDESNCPDSLELTELGDIEDEQQVISDVDPGFLVTSGEPTTCDLS</sequence>
<dbReference type="AlphaFoldDB" id="A0A1B6F2U0"/>
<feature type="non-terminal residue" evidence="1">
    <location>
        <position position="106"/>
    </location>
</feature>
<proteinExistence type="predicted"/>
<organism evidence="1">
    <name type="scientific">Cuerna arida</name>
    <dbReference type="NCBI Taxonomy" id="1464854"/>
    <lineage>
        <taxon>Eukaryota</taxon>
        <taxon>Metazoa</taxon>
        <taxon>Ecdysozoa</taxon>
        <taxon>Arthropoda</taxon>
        <taxon>Hexapoda</taxon>
        <taxon>Insecta</taxon>
        <taxon>Pterygota</taxon>
        <taxon>Neoptera</taxon>
        <taxon>Paraneoptera</taxon>
        <taxon>Hemiptera</taxon>
        <taxon>Auchenorrhyncha</taxon>
        <taxon>Membracoidea</taxon>
        <taxon>Cicadellidae</taxon>
        <taxon>Cicadellinae</taxon>
        <taxon>Proconiini</taxon>
        <taxon>Cuerna</taxon>
    </lineage>
</organism>